<dbReference type="SUPFAM" id="SSF56784">
    <property type="entry name" value="HAD-like"/>
    <property type="match status" value="1"/>
</dbReference>
<dbReference type="InterPro" id="IPR036412">
    <property type="entry name" value="HAD-like_sf"/>
</dbReference>
<sequence length="226" mass="25826">MYKAVIFDFDGLILDTETLHVEIFEEMFNDHDIEFPYKDWIKNIGTKSNFTIFDLLENKLVSVKVDRELWKVKNQQKFSERVTALEARPGVIEYLNAVKAEGLRIGLASSSTSKWVRNHLSNLNLIDYFETIRTADDVEFVKPDPALYKLAIEDLGVLPSECLAFEDSANGALAAVEAGLTCIIVPNHTTRHLEFPSVKLRLNSMKDVSFYQLIEELNTHLDENKN</sequence>
<dbReference type="RefSeq" id="WP_148967725.1">
    <property type="nucleotide sequence ID" value="NZ_JBNIKW010000001.1"/>
</dbReference>
<dbReference type="InterPro" id="IPR006439">
    <property type="entry name" value="HAD-SF_hydro_IA"/>
</dbReference>
<dbReference type="InterPro" id="IPR023198">
    <property type="entry name" value="PGP-like_dom2"/>
</dbReference>
<dbReference type="Proteomes" id="UP000324269">
    <property type="component" value="Unassembled WGS sequence"/>
</dbReference>
<keyword evidence="4 6" id="KW-0378">Hydrolase</keyword>
<dbReference type="PANTHER" id="PTHR46193">
    <property type="entry name" value="6-PHOSPHOGLUCONATE PHOSPHATASE"/>
    <property type="match status" value="1"/>
</dbReference>
<dbReference type="NCBIfam" id="TIGR01549">
    <property type="entry name" value="HAD-SF-IA-v1"/>
    <property type="match status" value="1"/>
</dbReference>
<accession>A0A5D4ULJ1</accession>
<dbReference type="GO" id="GO:0016787">
    <property type="term" value="F:hydrolase activity"/>
    <property type="evidence" value="ECO:0007669"/>
    <property type="project" value="UniProtKB-KW"/>
</dbReference>
<dbReference type="PANTHER" id="PTHR46193:SF21">
    <property type="entry name" value="SLL1138 PROTEIN"/>
    <property type="match status" value="1"/>
</dbReference>
<name>A0A5D4ULJ1_9BACI</name>
<proteinExistence type="inferred from homology"/>
<gene>
    <name evidence="6" type="ORF">FZC85_03060</name>
</gene>
<organism evidence="6 7">
    <name type="scientific">Rossellomorea aquimaris</name>
    <dbReference type="NCBI Taxonomy" id="189382"/>
    <lineage>
        <taxon>Bacteria</taxon>
        <taxon>Bacillati</taxon>
        <taxon>Bacillota</taxon>
        <taxon>Bacilli</taxon>
        <taxon>Bacillales</taxon>
        <taxon>Bacillaceae</taxon>
        <taxon>Rossellomorea</taxon>
    </lineage>
</organism>
<keyword evidence="3" id="KW-0479">Metal-binding</keyword>
<dbReference type="NCBIfam" id="TIGR01509">
    <property type="entry name" value="HAD-SF-IA-v3"/>
    <property type="match status" value="1"/>
</dbReference>
<dbReference type="OrthoDB" id="9797743at2"/>
<evidence type="ECO:0000256" key="3">
    <source>
        <dbReference type="ARBA" id="ARBA00022723"/>
    </source>
</evidence>
<dbReference type="SFLD" id="SFLDS00003">
    <property type="entry name" value="Haloacid_Dehalogenase"/>
    <property type="match status" value="1"/>
</dbReference>
<dbReference type="PRINTS" id="PR00413">
    <property type="entry name" value="HADHALOGNASE"/>
</dbReference>
<evidence type="ECO:0000256" key="1">
    <source>
        <dbReference type="ARBA" id="ARBA00001946"/>
    </source>
</evidence>
<dbReference type="SFLD" id="SFLDG01129">
    <property type="entry name" value="C1.5:_HAD__Beta-PGM__Phosphata"/>
    <property type="match status" value="1"/>
</dbReference>
<dbReference type="Gene3D" id="1.10.150.240">
    <property type="entry name" value="Putative phosphatase, domain 2"/>
    <property type="match status" value="1"/>
</dbReference>
<comment type="similarity">
    <text evidence="2">Belongs to the HAD-like hydrolase superfamily. CbbY/CbbZ/Gph/YieH family.</text>
</comment>
<evidence type="ECO:0000313" key="7">
    <source>
        <dbReference type="Proteomes" id="UP000324269"/>
    </source>
</evidence>
<protein>
    <submittedName>
        <fullName evidence="6">HAD family hydrolase</fullName>
    </submittedName>
</protein>
<dbReference type="InterPro" id="IPR051600">
    <property type="entry name" value="Beta-PGM-like"/>
</dbReference>
<dbReference type="InterPro" id="IPR041492">
    <property type="entry name" value="HAD_2"/>
</dbReference>
<comment type="caution">
    <text evidence="6">The sequence shown here is derived from an EMBL/GenBank/DDBJ whole genome shotgun (WGS) entry which is preliminary data.</text>
</comment>
<evidence type="ECO:0000256" key="5">
    <source>
        <dbReference type="ARBA" id="ARBA00022842"/>
    </source>
</evidence>
<reference evidence="6 7" key="1">
    <citation type="submission" date="2019-08" db="EMBL/GenBank/DDBJ databases">
        <title>Bacillus genomes from the desert of Cuatro Cienegas, Coahuila.</title>
        <authorList>
            <person name="Olmedo-Alvarez G."/>
        </authorList>
    </citation>
    <scope>NUCLEOTIDE SEQUENCE [LARGE SCALE GENOMIC DNA]</scope>
    <source>
        <strain evidence="6 7">CH87b_3T</strain>
    </source>
</reference>
<dbReference type="FunFam" id="3.40.50.1000:FF:000036">
    <property type="entry name" value="HAD family hydrolase"/>
    <property type="match status" value="1"/>
</dbReference>
<keyword evidence="5" id="KW-0460">Magnesium</keyword>
<evidence type="ECO:0000313" key="6">
    <source>
        <dbReference type="EMBL" id="TYS88425.1"/>
    </source>
</evidence>
<comment type="cofactor">
    <cofactor evidence="1">
        <name>Mg(2+)</name>
        <dbReference type="ChEBI" id="CHEBI:18420"/>
    </cofactor>
</comment>
<evidence type="ECO:0000256" key="4">
    <source>
        <dbReference type="ARBA" id="ARBA00022801"/>
    </source>
</evidence>
<dbReference type="InterPro" id="IPR023214">
    <property type="entry name" value="HAD_sf"/>
</dbReference>
<dbReference type="AlphaFoldDB" id="A0A5D4ULJ1"/>
<dbReference type="SFLD" id="SFLDG01135">
    <property type="entry name" value="C1.5.6:_HAD__Beta-PGM__Phospha"/>
    <property type="match status" value="1"/>
</dbReference>
<dbReference type="EMBL" id="VTEZ01000001">
    <property type="protein sequence ID" value="TYS88425.1"/>
    <property type="molecule type" value="Genomic_DNA"/>
</dbReference>
<evidence type="ECO:0000256" key="2">
    <source>
        <dbReference type="ARBA" id="ARBA00006171"/>
    </source>
</evidence>
<dbReference type="CDD" id="cd16423">
    <property type="entry name" value="HAD_BPGM-like"/>
    <property type="match status" value="1"/>
</dbReference>
<dbReference type="GO" id="GO:0046872">
    <property type="term" value="F:metal ion binding"/>
    <property type="evidence" value="ECO:0007669"/>
    <property type="project" value="UniProtKB-KW"/>
</dbReference>
<dbReference type="Pfam" id="PF13419">
    <property type="entry name" value="HAD_2"/>
    <property type="match status" value="1"/>
</dbReference>
<dbReference type="Gene3D" id="3.40.50.1000">
    <property type="entry name" value="HAD superfamily/HAD-like"/>
    <property type="match status" value="1"/>
</dbReference>